<evidence type="ECO:0008006" key="4">
    <source>
        <dbReference type="Google" id="ProtNLM"/>
    </source>
</evidence>
<evidence type="ECO:0000256" key="1">
    <source>
        <dbReference type="SAM" id="Phobius"/>
    </source>
</evidence>
<keyword evidence="1" id="KW-0472">Membrane</keyword>
<evidence type="ECO:0000313" key="2">
    <source>
        <dbReference type="EMBL" id="CAE7424997.1"/>
    </source>
</evidence>
<feature type="transmembrane region" description="Helical" evidence="1">
    <location>
        <begin position="14"/>
        <end position="32"/>
    </location>
</feature>
<sequence length="243" mass="26558">MTAQDLARAAWFDAYWMLLGPLLALLFCALPLPQHGSFQQASPCLRYLTRGLLLVYTIHQLEEHGWDLYGNRYSFISWMNSVMAAKSGLAITVRQVTLVNVLTVWVGEITACLSAEIFGRSLPVAFHWALATANAVVHLSFVAATRTYNPGAGQSVIQFALGACFFSEYFWTRGFSFPLLVLLFVLGGPVGHLGGIVLPLKLGVSDPVFALFQLLVAVALPALLSFLLERPAASEPKGKQKDD</sequence>
<proteinExistence type="predicted"/>
<dbReference type="EMBL" id="CAJNDS010002311">
    <property type="protein sequence ID" value="CAE7424997.1"/>
    <property type="molecule type" value="Genomic_DNA"/>
</dbReference>
<organism evidence="2 3">
    <name type="scientific">Symbiodinium natans</name>
    <dbReference type="NCBI Taxonomy" id="878477"/>
    <lineage>
        <taxon>Eukaryota</taxon>
        <taxon>Sar</taxon>
        <taxon>Alveolata</taxon>
        <taxon>Dinophyceae</taxon>
        <taxon>Suessiales</taxon>
        <taxon>Symbiodiniaceae</taxon>
        <taxon>Symbiodinium</taxon>
    </lineage>
</organism>
<comment type="caution">
    <text evidence="2">The sequence shown here is derived from an EMBL/GenBank/DDBJ whole genome shotgun (WGS) entry which is preliminary data.</text>
</comment>
<evidence type="ECO:0000313" key="3">
    <source>
        <dbReference type="Proteomes" id="UP000604046"/>
    </source>
</evidence>
<name>A0A812R8W9_9DINO</name>
<gene>
    <name evidence="2" type="ORF">SNAT2548_LOCUS23125</name>
</gene>
<dbReference type="InterPro" id="IPR025671">
    <property type="entry name" value="HXXEE"/>
</dbReference>
<keyword evidence="1" id="KW-0812">Transmembrane</keyword>
<keyword evidence="3" id="KW-1185">Reference proteome</keyword>
<dbReference type="Pfam" id="PF13787">
    <property type="entry name" value="HXXEE"/>
    <property type="match status" value="1"/>
</dbReference>
<reference evidence="2" key="1">
    <citation type="submission" date="2021-02" db="EMBL/GenBank/DDBJ databases">
        <authorList>
            <person name="Dougan E. K."/>
            <person name="Rhodes N."/>
            <person name="Thang M."/>
            <person name="Chan C."/>
        </authorList>
    </citation>
    <scope>NUCLEOTIDE SEQUENCE</scope>
</reference>
<dbReference type="Proteomes" id="UP000604046">
    <property type="component" value="Unassembled WGS sequence"/>
</dbReference>
<feature type="transmembrane region" description="Helical" evidence="1">
    <location>
        <begin position="208"/>
        <end position="228"/>
    </location>
</feature>
<accession>A0A812R8W9</accession>
<dbReference type="AlphaFoldDB" id="A0A812R8W9"/>
<protein>
    <recommendedName>
        <fullName evidence="4">HXXEE domain-containing protein</fullName>
    </recommendedName>
</protein>
<keyword evidence="1" id="KW-1133">Transmembrane helix</keyword>
<feature type="transmembrane region" description="Helical" evidence="1">
    <location>
        <begin position="179"/>
        <end position="202"/>
    </location>
</feature>